<sequence length="203" mass="24097">MFLKNIEQSVGFPEISPCQQGYYILPGRESNPGRPRDRREYSPLYYRGRRYKILNYYNSKNGNTYDKKSWGKNSNDMQFKKSQIFPKYTAIDFTNYEILNAAVNSIMNQVMNKMMFFEFNKIAMEMIFVASKIACYYFEQALLLIVDSCRNEKGKENQFFNKTDRSIEKPNHTCRCYNLLVHCNNYNVLDVWQGLNVDLKLTF</sequence>
<dbReference type="Proteomes" id="UP000055024">
    <property type="component" value="Unassembled WGS sequence"/>
</dbReference>
<reference evidence="1 2" key="1">
    <citation type="submission" date="2015-01" db="EMBL/GenBank/DDBJ databases">
        <title>Evolution of Trichinella species and genotypes.</title>
        <authorList>
            <person name="Korhonen P.K."/>
            <person name="Edoardo P."/>
            <person name="Giuseppe L.R."/>
            <person name="Gasser R.B."/>
        </authorList>
    </citation>
    <scope>NUCLEOTIDE SEQUENCE [LARGE SCALE GENOMIC DNA]</scope>
    <source>
        <strain evidence="1">ISS1029</strain>
    </source>
</reference>
<evidence type="ECO:0000313" key="1">
    <source>
        <dbReference type="EMBL" id="KRZ17303.1"/>
    </source>
</evidence>
<organism evidence="1 2">
    <name type="scientific">Trichinella zimbabwensis</name>
    <dbReference type="NCBI Taxonomy" id="268475"/>
    <lineage>
        <taxon>Eukaryota</taxon>
        <taxon>Metazoa</taxon>
        <taxon>Ecdysozoa</taxon>
        <taxon>Nematoda</taxon>
        <taxon>Enoplea</taxon>
        <taxon>Dorylaimia</taxon>
        <taxon>Trichinellida</taxon>
        <taxon>Trichinellidae</taxon>
        <taxon>Trichinella</taxon>
    </lineage>
</organism>
<gene>
    <name evidence="1" type="ORF">T11_3447</name>
</gene>
<evidence type="ECO:0000313" key="2">
    <source>
        <dbReference type="Proteomes" id="UP000055024"/>
    </source>
</evidence>
<protein>
    <submittedName>
        <fullName evidence="1">Uncharacterized protein</fullName>
    </submittedName>
</protein>
<name>A0A0V1I4C3_9BILA</name>
<dbReference type="EMBL" id="JYDP01000007">
    <property type="protein sequence ID" value="KRZ17303.1"/>
    <property type="molecule type" value="Genomic_DNA"/>
</dbReference>
<proteinExistence type="predicted"/>
<keyword evidence="2" id="KW-1185">Reference proteome</keyword>
<accession>A0A0V1I4C3</accession>
<dbReference type="AlphaFoldDB" id="A0A0V1I4C3"/>
<comment type="caution">
    <text evidence="1">The sequence shown here is derived from an EMBL/GenBank/DDBJ whole genome shotgun (WGS) entry which is preliminary data.</text>
</comment>
<dbReference type="OrthoDB" id="5875634at2759"/>